<gene>
    <name evidence="1" type="ORF">ICC18_09050</name>
</gene>
<dbReference type="RefSeq" id="WP_188174075.1">
    <property type="nucleotide sequence ID" value="NZ_JACVVD010000003.1"/>
</dbReference>
<dbReference type="AlphaFoldDB" id="A0A926KQ28"/>
<evidence type="ECO:0000313" key="1">
    <source>
        <dbReference type="EMBL" id="MBD0380258.1"/>
    </source>
</evidence>
<keyword evidence="2" id="KW-1185">Reference proteome</keyword>
<reference evidence="1" key="1">
    <citation type="submission" date="2020-09" db="EMBL/GenBank/DDBJ databases">
        <title>Draft Genome Sequence of Paenibacillus sp. WST5.</title>
        <authorList>
            <person name="Bao Z."/>
        </authorList>
    </citation>
    <scope>NUCLEOTIDE SEQUENCE</scope>
    <source>
        <strain evidence="1">WST5</strain>
    </source>
</reference>
<dbReference type="Proteomes" id="UP000650466">
    <property type="component" value="Unassembled WGS sequence"/>
</dbReference>
<name>A0A926KQ28_9BACL</name>
<comment type="caution">
    <text evidence="1">The sequence shown here is derived from an EMBL/GenBank/DDBJ whole genome shotgun (WGS) entry which is preliminary data.</text>
</comment>
<protein>
    <submittedName>
        <fullName evidence="1">Uncharacterized protein</fullName>
    </submittedName>
</protein>
<organism evidence="1 2">
    <name type="scientific">Paenibacillus sedimenti</name>
    <dbReference type="NCBI Taxonomy" id="2770274"/>
    <lineage>
        <taxon>Bacteria</taxon>
        <taxon>Bacillati</taxon>
        <taxon>Bacillota</taxon>
        <taxon>Bacilli</taxon>
        <taxon>Bacillales</taxon>
        <taxon>Paenibacillaceae</taxon>
        <taxon>Paenibacillus</taxon>
    </lineage>
</organism>
<accession>A0A926KQ28</accession>
<dbReference type="EMBL" id="JACVVD010000003">
    <property type="protein sequence ID" value="MBD0380258.1"/>
    <property type="molecule type" value="Genomic_DNA"/>
</dbReference>
<sequence length="71" mass="7889">MVSTNIHFNEQAVAVHLIGTDQKLIPSLVSALRTNKFTLHNLKPSLERIELFSAEAILYSGNGNKARIPIF</sequence>
<proteinExistence type="predicted"/>
<evidence type="ECO:0000313" key="2">
    <source>
        <dbReference type="Proteomes" id="UP000650466"/>
    </source>
</evidence>